<feature type="region of interest" description="Disordered" evidence="1">
    <location>
        <begin position="604"/>
        <end position="640"/>
    </location>
</feature>
<name>A0A9P6VYN5_RHOMI</name>
<organism evidence="2 3">
    <name type="scientific">Rhodotorula mucilaginosa</name>
    <name type="common">Yeast</name>
    <name type="synonym">Rhodotorula rubra</name>
    <dbReference type="NCBI Taxonomy" id="5537"/>
    <lineage>
        <taxon>Eukaryota</taxon>
        <taxon>Fungi</taxon>
        <taxon>Dikarya</taxon>
        <taxon>Basidiomycota</taxon>
        <taxon>Pucciniomycotina</taxon>
        <taxon>Microbotryomycetes</taxon>
        <taxon>Sporidiobolales</taxon>
        <taxon>Sporidiobolaceae</taxon>
        <taxon>Rhodotorula</taxon>
    </lineage>
</organism>
<feature type="region of interest" description="Disordered" evidence="1">
    <location>
        <begin position="676"/>
        <end position="695"/>
    </location>
</feature>
<reference evidence="2 3" key="1">
    <citation type="submission" date="2020-11" db="EMBL/GenBank/DDBJ databases">
        <title>Kefir isolates.</title>
        <authorList>
            <person name="Marcisauskas S."/>
            <person name="Kim Y."/>
            <person name="Blasche S."/>
        </authorList>
    </citation>
    <scope>NUCLEOTIDE SEQUENCE [LARGE SCALE GENOMIC DNA]</scope>
    <source>
        <strain evidence="2 3">KR</strain>
    </source>
</reference>
<accession>A0A9P6VYN5</accession>
<proteinExistence type="predicted"/>
<evidence type="ECO:0008006" key="4">
    <source>
        <dbReference type="Google" id="ProtNLM"/>
    </source>
</evidence>
<feature type="compositionally biased region" description="Low complexity" evidence="1">
    <location>
        <begin position="388"/>
        <end position="409"/>
    </location>
</feature>
<feature type="compositionally biased region" description="Pro residues" evidence="1">
    <location>
        <begin position="629"/>
        <end position="639"/>
    </location>
</feature>
<keyword evidence="3" id="KW-1185">Reference proteome</keyword>
<feature type="compositionally biased region" description="Basic and acidic residues" evidence="1">
    <location>
        <begin position="102"/>
        <end position="112"/>
    </location>
</feature>
<feature type="compositionally biased region" description="Low complexity" evidence="1">
    <location>
        <begin position="679"/>
        <end position="690"/>
    </location>
</feature>
<sequence length="762" mass="80701">MPSLLETACALQHNLVQALPPHPHPHPLALASTSPLESIAHLRQTVQRTVRQLRAGLAQFPAAAGGADRYLTQLKDAAASEAQLVALWGRDLKPRQKRTTARHQDDERERYRVPTPCRSSTGREITTLQVLEHIASDLNLVTFRDHDDQDDDDDATTPVTLSLGGKLMVVDVTASSARSHHIQRVKVAYVVKGLDKLSILAATRLEHLFATSDEEDEEDVDVREEREQARWKGIRRILSELKDLDEMADRTGRDTFQELELLNANLEKAFSHNKKDDNRAEPAGASATSMIPAKDRLLLQPRDSLYPIVIYHGTPFAQLGRHWARLLSSSSSSSSLSRFEIMEALLGECGGGGDPPAVGPRRRSAGGNNNNNIYAVQLELGPPPLPAVPEAEPESQQSPPPTTTTTTTAAKEEVDRPAGSSSLFLARLIPSGVPILPETGRAVLKAALGFGTSGSGSGSGNGGGAGAAVGSRAATGGGGGISQDDGRGARPLDVDDDDAAKEEDNTAASTGCYEASYLAFRSVPHLVAALEILARQTRLNELLRSVVDERYGCSSVVVAAVPSPSAHGHGDGHGQGGGERHRVKTMMSLDDLFTPPSADTPLVVPISVGTGAGTSSSSSSSPLASTSASPPPPPPPAPPTFSLSFPFPALEAAPPNLLGLPLSLHFSLPPLVDNSTLPSASSSSSRSVADAAEEEEEELMITTNLVAPDEVVRSLLGGEEARRELDTRVGRVVRETGVVGLAVEEVIRTLSRAVTGMVDQPE</sequence>
<dbReference type="Proteomes" id="UP000777482">
    <property type="component" value="Unassembled WGS sequence"/>
</dbReference>
<gene>
    <name evidence="2" type="ORF">C6P46_006318</name>
</gene>
<dbReference type="OrthoDB" id="2536384at2759"/>
<feature type="region of interest" description="Disordered" evidence="1">
    <location>
        <begin position="95"/>
        <end position="119"/>
    </location>
</feature>
<comment type="caution">
    <text evidence="2">The sequence shown here is derived from an EMBL/GenBank/DDBJ whole genome shotgun (WGS) entry which is preliminary data.</text>
</comment>
<feature type="region of interest" description="Disordered" evidence="1">
    <location>
        <begin position="379"/>
        <end position="419"/>
    </location>
</feature>
<protein>
    <recommendedName>
        <fullName evidence="4">Mediator complex subunit 1</fullName>
    </recommendedName>
</protein>
<feature type="region of interest" description="Disordered" evidence="1">
    <location>
        <begin position="475"/>
        <end position="506"/>
    </location>
</feature>
<dbReference type="EMBL" id="PUHQ01000079">
    <property type="protein sequence ID" value="KAG0657593.1"/>
    <property type="molecule type" value="Genomic_DNA"/>
</dbReference>
<dbReference type="AlphaFoldDB" id="A0A9P6VYN5"/>
<evidence type="ECO:0000313" key="2">
    <source>
        <dbReference type="EMBL" id="KAG0657593.1"/>
    </source>
</evidence>
<feature type="compositionally biased region" description="Basic and acidic residues" evidence="1">
    <location>
        <begin position="484"/>
        <end position="493"/>
    </location>
</feature>
<evidence type="ECO:0000256" key="1">
    <source>
        <dbReference type="SAM" id="MobiDB-lite"/>
    </source>
</evidence>
<feature type="compositionally biased region" description="Low complexity" evidence="1">
    <location>
        <begin position="614"/>
        <end position="628"/>
    </location>
</feature>
<evidence type="ECO:0000313" key="3">
    <source>
        <dbReference type="Proteomes" id="UP000777482"/>
    </source>
</evidence>